<feature type="compositionally biased region" description="Low complexity" evidence="1">
    <location>
        <begin position="1031"/>
        <end position="1050"/>
    </location>
</feature>
<keyword evidence="2" id="KW-0472">Membrane</keyword>
<keyword evidence="4" id="KW-1185">Reference proteome</keyword>
<feature type="compositionally biased region" description="Basic and acidic residues" evidence="1">
    <location>
        <begin position="111"/>
        <end position="128"/>
    </location>
</feature>
<dbReference type="AlphaFoldDB" id="S7QIA0"/>
<feature type="compositionally biased region" description="Basic and acidic residues" evidence="1">
    <location>
        <begin position="201"/>
        <end position="250"/>
    </location>
</feature>
<feature type="compositionally biased region" description="Polar residues" evidence="1">
    <location>
        <begin position="784"/>
        <end position="803"/>
    </location>
</feature>
<dbReference type="OMA" id="EWESNGV"/>
<feature type="compositionally biased region" description="Polar residues" evidence="1">
    <location>
        <begin position="96"/>
        <end position="106"/>
    </location>
</feature>
<feature type="compositionally biased region" description="Polar residues" evidence="1">
    <location>
        <begin position="136"/>
        <end position="156"/>
    </location>
</feature>
<reference evidence="3 4" key="1">
    <citation type="journal article" date="2012" name="Science">
        <title>The Paleozoic origin of enzymatic lignin decomposition reconstructed from 31 fungal genomes.</title>
        <authorList>
            <person name="Floudas D."/>
            <person name="Binder M."/>
            <person name="Riley R."/>
            <person name="Barry K."/>
            <person name="Blanchette R.A."/>
            <person name="Henrissat B."/>
            <person name="Martinez A.T."/>
            <person name="Otillar R."/>
            <person name="Spatafora J.W."/>
            <person name="Yadav J.S."/>
            <person name="Aerts A."/>
            <person name="Benoit I."/>
            <person name="Boyd A."/>
            <person name="Carlson A."/>
            <person name="Copeland A."/>
            <person name="Coutinho P.M."/>
            <person name="de Vries R.P."/>
            <person name="Ferreira P."/>
            <person name="Findley K."/>
            <person name="Foster B."/>
            <person name="Gaskell J."/>
            <person name="Glotzer D."/>
            <person name="Gorecki P."/>
            <person name="Heitman J."/>
            <person name="Hesse C."/>
            <person name="Hori C."/>
            <person name="Igarashi K."/>
            <person name="Jurgens J.A."/>
            <person name="Kallen N."/>
            <person name="Kersten P."/>
            <person name="Kohler A."/>
            <person name="Kuees U."/>
            <person name="Kumar T.K.A."/>
            <person name="Kuo A."/>
            <person name="LaButti K."/>
            <person name="Larrondo L.F."/>
            <person name="Lindquist E."/>
            <person name="Ling A."/>
            <person name="Lombard V."/>
            <person name="Lucas S."/>
            <person name="Lundell T."/>
            <person name="Martin R."/>
            <person name="McLaughlin D.J."/>
            <person name="Morgenstern I."/>
            <person name="Morin E."/>
            <person name="Murat C."/>
            <person name="Nagy L.G."/>
            <person name="Nolan M."/>
            <person name="Ohm R.A."/>
            <person name="Patyshakuliyeva A."/>
            <person name="Rokas A."/>
            <person name="Ruiz-Duenas F.J."/>
            <person name="Sabat G."/>
            <person name="Salamov A."/>
            <person name="Samejima M."/>
            <person name="Schmutz J."/>
            <person name="Slot J.C."/>
            <person name="St John F."/>
            <person name="Stenlid J."/>
            <person name="Sun H."/>
            <person name="Sun S."/>
            <person name="Syed K."/>
            <person name="Tsang A."/>
            <person name="Wiebenga A."/>
            <person name="Young D."/>
            <person name="Pisabarro A."/>
            <person name="Eastwood D.C."/>
            <person name="Martin F."/>
            <person name="Cullen D."/>
            <person name="Grigoriev I.V."/>
            <person name="Hibbett D.S."/>
        </authorList>
    </citation>
    <scope>NUCLEOTIDE SEQUENCE [LARGE SCALE GENOMIC DNA]</scope>
    <source>
        <strain evidence="3 4">ATCC 11539</strain>
    </source>
</reference>
<feature type="compositionally biased region" description="Polar residues" evidence="1">
    <location>
        <begin position="1051"/>
        <end position="1065"/>
    </location>
</feature>
<feature type="compositionally biased region" description="Polar residues" evidence="1">
    <location>
        <begin position="884"/>
        <end position="922"/>
    </location>
</feature>
<gene>
    <name evidence="3" type="ORF">GLOTRDRAFT_135964</name>
</gene>
<organism evidence="3 4">
    <name type="scientific">Gloeophyllum trabeum (strain ATCC 11539 / FP-39264 / Madison 617)</name>
    <name type="common">Brown rot fungus</name>
    <dbReference type="NCBI Taxonomy" id="670483"/>
    <lineage>
        <taxon>Eukaryota</taxon>
        <taxon>Fungi</taxon>
        <taxon>Dikarya</taxon>
        <taxon>Basidiomycota</taxon>
        <taxon>Agaricomycotina</taxon>
        <taxon>Agaricomycetes</taxon>
        <taxon>Gloeophyllales</taxon>
        <taxon>Gloeophyllaceae</taxon>
        <taxon>Gloeophyllum</taxon>
    </lineage>
</organism>
<name>S7QIA0_GLOTA</name>
<feature type="compositionally biased region" description="Polar residues" evidence="1">
    <location>
        <begin position="1216"/>
        <end position="1227"/>
    </location>
</feature>
<feature type="compositionally biased region" description="Low complexity" evidence="1">
    <location>
        <begin position="925"/>
        <end position="944"/>
    </location>
</feature>
<feature type="compositionally biased region" description="Low complexity" evidence="1">
    <location>
        <begin position="1101"/>
        <end position="1137"/>
    </location>
</feature>
<feature type="region of interest" description="Disordered" evidence="1">
    <location>
        <begin position="521"/>
        <end position="1227"/>
    </location>
</feature>
<feature type="compositionally biased region" description="Basic and acidic residues" evidence="1">
    <location>
        <begin position="296"/>
        <end position="307"/>
    </location>
</feature>
<feature type="compositionally biased region" description="Low complexity" evidence="1">
    <location>
        <begin position="737"/>
        <end position="775"/>
    </location>
</feature>
<feature type="compositionally biased region" description="Low complexity" evidence="1">
    <location>
        <begin position="872"/>
        <end position="883"/>
    </location>
</feature>
<dbReference type="eggNOG" id="ENOG502S8VV">
    <property type="taxonomic scope" value="Eukaryota"/>
</dbReference>
<dbReference type="STRING" id="670483.S7QIA0"/>
<feature type="compositionally biased region" description="Polar residues" evidence="1">
    <location>
        <begin position="567"/>
        <end position="585"/>
    </location>
</feature>
<feature type="non-terminal residue" evidence="3">
    <location>
        <position position="1227"/>
    </location>
</feature>
<accession>S7QIA0</accession>
<feature type="compositionally biased region" description="Polar residues" evidence="1">
    <location>
        <begin position="544"/>
        <end position="555"/>
    </location>
</feature>
<evidence type="ECO:0000313" key="4">
    <source>
        <dbReference type="Proteomes" id="UP000030669"/>
    </source>
</evidence>
<dbReference type="Proteomes" id="UP000030669">
    <property type="component" value="Unassembled WGS sequence"/>
</dbReference>
<feature type="compositionally biased region" description="Basic and acidic residues" evidence="1">
    <location>
        <begin position="335"/>
        <end position="352"/>
    </location>
</feature>
<feature type="compositionally biased region" description="Low complexity" evidence="1">
    <location>
        <begin position="1067"/>
        <end position="1088"/>
    </location>
</feature>
<feature type="compositionally biased region" description="Low complexity" evidence="1">
    <location>
        <begin position="955"/>
        <end position="975"/>
    </location>
</feature>
<evidence type="ECO:0000256" key="1">
    <source>
        <dbReference type="SAM" id="MobiDB-lite"/>
    </source>
</evidence>
<protein>
    <submittedName>
        <fullName evidence="3">Uncharacterized protein</fullName>
    </submittedName>
</protein>
<dbReference type="KEGG" id="gtr:GLOTRDRAFT_135964"/>
<feature type="compositionally biased region" description="Basic and acidic residues" evidence="1">
    <location>
        <begin position="606"/>
        <end position="645"/>
    </location>
</feature>
<feature type="compositionally biased region" description="Polar residues" evidence="1">
    <location>
        <begin position="997"/>
        <end position="1030"/>
    </location>
</feature>
<feature type="compositionally biased region" description="Polar residues" evidence="1">
    <location>
        <begin position="836"/>
        <end position="848"/>
    </location>
</feature>
<feature type="compositionally biased region" description="Polar residues" evidence="1">
    <location>
        <begin position="709"/>
        <end position="723"/>
    </location>
</feature>
<feature type="transmembrane region" description="Helical" evidence="2">
    <location>
        <begin position="38"/>
        <end position="59"/>
    </location>
</feature>
<evidence type="ECO:0000313" key="3">
    <source>
        <dbReference type="EMBL" id="EPQ58963.1"/>
    </source>
</evidence>
<evidence type="ECO:0000256" key="2">
    <source>
        <dbReference type="SAM" id="Phobius"/>
    </source>
</evidence>
<feature type="region of interest" description="Disordered" evidence="1">
    <location>
        <begin position="96"/>
        <end position="159"/>
    </location>
</feature>
<dbReference type="EMBL" id="KB469297">
    <property type="protein sequence ID" value="EPQ58963.1"/>
    <property type="molecule type" value="Genomic_DNA"/>
</dbReference>
<dbReference type="OrthoDB" id="9451547at2759"/>
<dbReference type="HOGENOM" id="CLU_262737_0_0_1"/>
<dbReference type="GeneID" id="19303436"/>
<feature type="compositionally biased region" description="Low complexity" evidence="1">
    <location>
        <begin position="1145"/>
        <end position="1178"/>
    </location>
</feature>
<feature type="compositionally biased region" description="Low complexity" evidence="1">
    <location>
        <begin position="676"/>
        <end position="690"/>
    </location>
</feature>
<sequence length="1227" mass="129602">MDYYDTSDILASRARPAVRPTPTVTPPVVPSSFSLFRLSWLAALALIAWLVILQLKVYLNNWQDKHYRLSMRRRHGIPDDDHRPFNVAYAAARQMRLSSGESTPEAQSLPRPRENFRPIRVESTDSLRYRQRPAQAVQSYQSAQRSHLRNDGSTLANDGISYIPKLPARAREVIVDNELVKEPASPPIPQSSRIQTVRFADDREARPSADKVSRKRGLDDEADVEVSKRTRTGGREVIDVDDRMDEDLPQKRGSKRGPSPEEDEGYSSRQEGREKRIRRVSADKNAETEELMDTDDVPRGKKRDRGEAGSTFGGDDYLDLDDLTGSRRRRRRMEKQRSDVQLRGTKRDRDSSTDEELEELLEAAGAPRKDRVAKKQRAKGALAEEEEGDQSLIAYVDDEPVSVDPLCKGRKIGEEWEENGEHYKVGPNGQRLRQALVKKSRTRFPGMPVDSMHPDKRAAWDVFVEKWLSEEEYKEAEARHDLAWQETPAGTPRTLYLDEDGNILDTPGNKSLLWASQFKEESPVKPGSLKQSVAVISNNNNNNGSKGSPFASSQRGAPGRRIASVYATATATQDSTPTEATPTKKTLSKWEKQDLEAAAVQRMRKKEQEIREAEERKKAEEQRKRDEEQRKREEEQRKKEEEQKKVGSAPAQSSASPFAMPKPPTSGESSAPAPPAITFTAPSGDSSKPPASAPAPTPSGPSTVPSFSLPTASGDSSKPTSFSWPPAPAPVDKEKVAASGSASAPSGPAAPSFFSTPPKQPTQAQPAAAPSSGSSIPNFFGPKGTSSTHGVTTPQSNHTADMNASTTPASAPPSQPSFFGNPSNAPAAPSSASPFTFGNTAAPQSSSVFGGAGEQQKKVEGKQPEQAPPPAGGSLLSRLGGFSTPNSGTSQQPSAAPSQGATSIFGNPAPSSQTGAGQTTSIFGAPSSNSSQQATTSSAPAPATEPMKPKFKFETPATRSAAPSPAPTPAGSETPKSGGFTFNFGTSKPATGGAPSASGNATGSVFGSSSAPGGGNSMSTNASTSSVFGQTSAPGAATTAFPSTSSAAPTFGSTTFGAPNSTSQPEAPKSAFSLPSSSSSASQASSSPFTFGGKPAETAKPPQTSSASPFSFPTSSAASSSKPAEPPKASFTFSGLSGATGTGGLPTPSATENKTMFTFSGLSNPSSSNPSGSSPFGTQASGNSATSSNIFGNPSTPSTSQPGSNSGLGSFKFPTAPSSSTFTWPKP</sequence>
<feature type="compositionally biased region" description="Low complexity" evidence="1">
    <location>
        <begin position="648"/>
        <end position="659"/>
    </location>
</feature>
<feature type="compositionally biased region" description="Basic and acidic residues" evidence="1">
    <location>
        <begin position="270"/>
        <end position="287"/>
    </location>
</feature>
<feature type="compositionally biased region" description="Polar residues" evidence="1">
    <location>
        <begin position="1179"/>
        <end position="1208"/>
    </location>
</feature>
<keyword evidence="2" id="KW-0812">Transmembrane</keyword>
<feature type="region of interest" description="Disordered" evidence="1">
    <location>
        <begin position="201"/>
        <end position="396"/>
    </location>
</feature>
<proteinExistence type="predicted"/>
<keyword evidence="2" id="KW-1133">Transmembrane helix</keyword>
<dbReference type="RefSeq" id="XP_007862078.1">
    <property type="nucleotide sequence ID" value="XM_007863887.1"/>
</dbReference>
<feature type="compositionally biased region" description="Low complexity" evidence="1">
    <location>
        <begin position="821"/>
        <end position="834"/>
    </location>
</feature>